<dbReference type="InterPro" id="IPR038490">
    <property type="entry name" value="Gingipain_propep_sf"/>
</dbReference>
<dbReference type="AlphaFoldDB" id="A0A0L6JHE3"/>
<dbReference type="PANTHER" id="PTHR46344:SF27">
    <property type="entry name" value="KELCH REPEAT SUPERFAMILY PROTEIN"/>
    <property type="match status" value="1"/>
</dbReference>
<dbReference type="GO" id="GO:0006508">
    <property type="term" value="P:proteolysis"/>
    <property type="evidence" value="ECO:0007669"/>
    <property type="project" value="InterPro"/>
</dbReference>
<feature type="signal peptide" evidence="4">
    <location>
        <begin position="1"/>
        <end position="28"/>
    </location>
</feature>
<dbReference type="Pfam" id="PF08126">
    <property type="entry name" value="Propeptide_C25"/>
    <property type="match status" value="1"/>
</dbReference>
<keyword evidence="8" id="KW-1185">Reference proteome</keyword>
<evidence type="ECO:0000259" key="6">
    <source>
        <dbReference type="Pfam" id="PF08126"/>
    </source>
</evidence>
<dbReference type="eggNOG" id="COG2957">
    <property type="taxonomic scope" value="Bacteria"/>
</dbReference>
<dbReference type="InterPro" id="IPR012600">
    <property type="entry name" value="Propeptide_C25"/>
</dbReference>
<dbReference type="Pfam" id="PF01364">
    <property type="entry name" value="Peptidase_C25"/>
    <property type="match status" value="1"/>
</dbReference>
<gene>
    <name evidence="7" type="ORF">Bccel_0513</name>
</gene>
<evidence type="ECO:0000313" key="7">
    <source>
        <dbReference type="EMBL" id="KNY25256.1"/>
    </source>
</evidence>
<dbReference type="Gene3D" id="2.60.40.3800">
    <property type="match status" value="1"/>
</dbReference>
<feature type="domain" description="Gingipain propeptide" evidence="6">
    <location>
        <begin position="57"/>
        <end position="240"/>
    </location>
</feature>
<feature type="domain" description="Gingipain" evidence="5">
    <location>
        <begin position="270"/>
        <end position="645"/>
    </location>
</feature>
<keyword evidence="3" id="KW-0677">Repeat</keyword>
<dbReference type="InterPro" id="IPR013783">
    <property type="entry name" value="Ig-like_fold"/>
</dbReference>
<dbReference type="Gene3D" id="3.40.50.10390">
    <property type="entry name" value="Gingipain r, domain 1"/>
    <property type="match status" value="1"/>
</dbReference>
<dbReference type="RefSeq" id="WP_050753016.1">
    <property type="nucleotide sequence ID" value="NZ_KN050763.1"/>
</dbReference>
<dbReference type="STRING" id="398512.Bccel_0513"/>
<dbReference type="GO" id="GO:0005576">
    <property type="term" value="C:extracellular region"/>
    <property type="evidence" value="ECO:0007669"/>
    <property type="project" value="UniProtKB-SubCell"/>
</dbReference>
<evidence type="ECO:0000313" key="8">
    <source>
        <dbReference type="Proteomes" id="UP000036923"/>
    </source>
</evidence>
<comment type="caution">
    <text evidence="7">The sequence shown here is derived from an EMBL/GenBank/DDBJ whole genome shotgun (WGS) entry which is preliminary data.</text>
</comment>
<keyword evidence="1" id="KW-0880">Kelch repeat</keyword>
<evidence type="ECO:0000256" key="1">
    <source>
        <dbReference type="ARBA" id="ARBA00022441"/>
    </source>
</evidence>
<dbReference type="InterPro" id="IPR015915">
    <property type="entry name" value="Kelch-typ_b-propeller"/>
</dbReference>
<dbReference type="SUPFAM" id="SSF52129">
    <property type="entry name" value="Caspase-like"/>
    <property type="match status" value="1"/>
</dbReference>
<feature type="chain" id="PRO_5005565470" evidence="4">
    <location>
        <begin position="29"/>
        <end position="1015"/>
    </location>
</feature>
<dbReference type="GO" id="GO:0004197">
    <property type="term" value="F:cysteine-type endopeptidase activity"/>
    <property type="evidence" value="ECO:0007669"/>
    <property type="project" value="InterPro"/>
</dbReference>
<evidence type="ECO:0000256" key="2">
    <source>
        <dbReference type="ARBA" id="ARBA00022729"/>
    </source>
</evidence>
<dbReference type="eggNOG" id="COG3055">
    <property type="taxonomic scope" value="Bacteria"/>
</dbReference>
<dbReference type="Gene3D" id="2.120.10.80">
    <property type="entry name" value="Kelch-type beta propeller"/>
    <property type="match status" value="1"/>
</dbReference>
<dbReference type="SUPFAM" id="SSF117281">
    <property type="entry name" value="Kelch motif"/>
    <property type="match status" value="2"/>
</dbReference>
<dbReference type="Proteomes" id="UP000036923">
    <property type="component" value="Unassembled WGS sequence"/>
</dbReference>
<sequence length="1015" mass="111362" precursor="true">MKKKLLSCISMVTAFSVLVCGLSVSAFAKNPNEKKINIWDNSSGQRAPIVSNNPILSDLSSDNNIEYTLDFADLDHQVIKVNGVQYDSLTIPGCGLYAEKDGYPELPFKGFFVEVPGSGPVSVEVLDKSEEVLGKSYNIYPKQKTTTESEKSEFYINQDGYKKSKSYPQNPVLIDSEGVIRGTRVVLVKVFPLSYNPSNKKVSAISSIKFRITSSKLTDEQKSKYNEKKAKAYSNNFDSISQNIISNYQQVGTVDTTQNLDATNVTGARYLMIVKDSLYEEALPLADWKKRKGFQTKVTKLSEIGSTTTDIKSYIQNAFNTWSPMPEYVLFVGDHQDIPAEYYSNYSCYSDHGYSCVDGTDFFPDLTIGRLPVTTEDECTTVVDKILSYDMSPQPDTWYDDFLTASYFQTNSSSNTADNWYLETSSNIANYLSNTVGLTGHYAWSNEGNFTSYNWNSSTYPHRFAVTNPVPSWITEKFTTEDTATANITSAINSGVSIAIHRDHGSQTSWSIPNYTVSNINALTNGSKQPIVFSLNCSTGSFQRTGGDSFCEAFLKKSNGGSVGCIGATRTTYTSRNDSMANGIFTCFWPSYDSTYVNRSYSNNKRPANALNFGKYYMNLYFGGDVYTQSNIYAYHYFGDPEMMMRTKSPVTINATYSSSIYIGQQTFQVNTGVANALVCLYKGDEVYARGFTNSTGVFSASINPTTAGTMYVTVTGEDLNPHKGSVTVKLQGSWTSKTAMPSPRTSQSSAVVNNIVYSIGGIDSTLAVTNTVQTYNPSTNIWSTKANLITARKDAGAAELWGNIYVAGGFGNSFLNSMEMYNPASNTWTTKANMPTARHSFELVEANGKLYAIGGINSGGTTIGTVEEYNPTTNTWSTKASMPTARRDMAAVTVNGKIYVIGGVLSNNISCNTVEEYNPATNTWSAKATMPTVRRELSAGVINGKIYAIGGFAPGVGTINKVEEYNPLTNAWTEMTSMITARESLTTSTVNQKIYAIGGINNTTVLNKVEEFTP</sequence>
<dbReference type="EMBL" id="LGTC01000001">
    <property type="protein sequence ID" value="KNY25256.1"/>
    <property type="molecule type" value="Genomic_DNA"/>
</dbReference>
<dbReference type="InterPro" id="IPR029030">
    <property type="entry name" value="Caspase-like_dom_sf"/>
</dbReference>
<organism evidence="7 8">
    <name type="scientific">Pseudobacteroides cellulosolvens ATCC 35603 = DSM 2933</name>
    <dbReference type="NCBI Taxonomy" id="398512"/>
    <lineage>
        <taxon>Bacteria</taxon>
        <taxon>Bacillati</taxon>
        <taxon>Bacillota</taxon>
        <taxon>Clostridia</taxon>
        <taxon>Eubacteriales</taxon>
        <taxon>Oscillospiraceae</taxon>
        <taxon>Pseudobacteroides</taxon>
    </lineage>
</organism>
<dbReference type="PANTHER" id="PTHR46344">
    <property type="entry name" value="OS02G0202900 PROTEIN"/>
    <property type="match status" value="1"/>
</dbReference>
<accession>A0A0L6JHE3</accession>
<dbReference type="InterPro" id="IPR001769">
    <property type="entry name" value="Gingipain"/>
</dbReference>
<name>A0A0L6JHE3_9FIRM</name>
<protein>
    <submittedName>
        <fullName evidence="7">Gingipain R</fullName>
        <ecNumber evidence="7">3.4.22.37</ecNumber>
    </submittedName>
</protein>
<dbReference type="SMART" id="SM00612">
    <property type="entry name" value="Kelch"/>
    <property type="match status" value="5"/>
</dbReference>
<dbReference type="Gene3D" id="2.130.10.80">
    <property type="entry name" value="Galactose oxidase/kelch, beta-propeller"/>
    <property type="match status" value="1"/>
</dbReference>
<evidence type="ECO:0000256" key="4">
    <source>
        <dbReference type="SAM" id="SignalP"/>
    </source>
</evidence>
<dbReference type="InterPro" id="IPR037293">
    <property type="entry name" value="Gal_Oxidase_central_sf"/>
</dbReference>
<keyword evidence="2 4" id="KW-0732">Signal</keyword>
<dbReference type="Pfam" id="PF01344">
    <property type="entry name" value="Kelch_1"/>
    <property type="match status" value="2"/>
</dbReference>
<evidence type="ECO:0000256" key="3">
    <source>
        <dbReference type="ARBA" id="ARBA00022737"/>
    </source>
</evidence>
<reference evidence="8" key="1">
    <citation type="submission" date="2015-07" db="EMBL/GenBank/DDBJ databases">
        <title>Near-Complete Genome Sequence of the Cellulolytic Bacterium Bacteroides (Pseudobacteroides) cellulosolvens ATCC 35603.</title>
        <authorList>
            <person name="Dassa B."/>
            <person name="Utturkar S.M."/>
            <person name="Klingeman D.M."/>
            <person name="Hurt R.A."/>
            <person name="Keller M."/>
            <person name="Xu J."/>
            <person name="Reddy Y.H.K."/>
            <person name="Borovok I."/>
            <person name="Grinberg I.R."/>
            <person name="Lamed R."/>
            <person name="Zhivin O."/>
            <person name="Bayer E.A."/>
            <person name="Brown S.D."/>
        </authorList>
    </citation>
    <scope>NUCLEOTIDE SEQUENCE [LARGE SCALE GENOMIC DNA]</scope>
    <source>
        <strain evidence="8">DSM 2933</strain>
    </source>
</reference>
<dbReference type="InterPro" id="IPR006652">
    <property type="entry name" value="Kelch_1"/>
</dbReference>
<dbReference type="PATRIC" id="fig|398512.5.peg.533"/>
<proteinExistence type="predicted"/>
<dbReference type="EC" id="3.4.22.37" evidence="7"/>
<dbReference type="OrthoDB" id="319589at2"/>
<dbReference type="InterPro" id="IPR029031">
    <property type="entry name" value="Gingipain_N_sf"/>
</dbReference>
<dbReference type="Pfam" id="PF24681">
    <property type="entry name" value="Kelch_KLHDC2_KLHL20_DRC7"/>
    <property type="match status" value="1"/>
</dbReference>
<dbReference type="GO" id="GO:0046872">
    <property type="term" value="F:metal ion binding"/>
    <property type="evidence" value="ECO:0007669"/>
    <property type="project" value="UniProtKB-KW"/>
</dbReference>
<dbReference type="Gene3D" id="3.40.50.1460">
    <property type="match status" value="1"/>
</dbReference>
<dbReference type="Gene3D" id="2.60.40.10">
    <property type="entry name" value="Immunoglobulins"/>
    <property type="match status" value="1"/>
</dbReference>
<evidence type="ECO:0000259" key="5">
    <source>
        <dbReference type="Pfam" id="PF01364"/>
    </source>
</evidence>
<keyword evidence="7" id="KW-0378">Hydrolase</keyword>